<keyword evidence="1" id="KW-0175">Coiled coil</keyword>
<protein>
    <submittedName>
        <fullName evidence="3">Uncharacterized protein</fullName>
    </submittedName>
</protein>
<dbReference type="AlphaFoldDB" id="A0A520KKZ2"/>
<keyword evidence="2" id="KW-0472">Membrane</keyword>
<name>A0A520KKZ2_9CREN</name>
<keyword evidence="2" id="KW-0812">Transmembrane</keyword>
<evidence type="ECO:0000313" key="4">
    <source>
        <dbReference type="Proteomes" id="UP000316217"/>
    </source>
</evidence>
<feature type="coiled-coil region" evidence="1">
    <location>
        <begin position="147"/>
        <end position="188"/>
    </location>
</feature>
<dbReference type="Proteomes" id="UP000316217">
    <property type="component" value="Unassembled WGS sequence"/>
</dbReference>
<keyword evidence="2" id="KW-1133">Transmembrane helix</keyword>
<organism evidence="3 4">
    <name type="scientific">Candidatus Methanodesulfokora washburnensis</name>
    <dbReference type="NCBI Taxonomy" id="2478471"/>
    <lineage>
        <taxon>Archaea</taxon>
        <taxon>Thermoproteota</taxon>
        <taxon>Candidatus Korarchaeia</taxon>
        <taxon>Candidatus Korarchaeia incertae sedis</taxon>
        <taxon>Candidatus Methanodesulfokora</taxon>
    </lineage>
</organism>
<feature type="non-terminal residue" evidence="3">
    <location>
        <position position="344"/>
    </location>
</feature>
<sequence length="344" mass="40058">MSKLAVLEKVVCIILLGSLVASSMIVQAQNEAIQIEPDRKYYQVGDVIVVHIRWNGTSYRYAISLGPYLKLKEWRLVGFQETARRGGMVTQNDPDQWWTIEIYNTSTAVQTPTYYDIGIFNTTTGEMVKKIHRDIIIIGLTSLIEDYNIVKMNATRLKQENDMLKQEIARNAQEIQKLEKAVTQQKRATEVARKFSRYFDYVKFVNKSLQELGLISFANIKMSIVVPEYYDPELDQWVTLSADNIAIFNGKLYYKVPWYLVRNATGNTTEAYISLEALEDPNNLENILLWNEWFNGKEMKAKQSYKTLYSYSWIVPLSIAGIIVLAIIAGRLWFRRAWRRWFRQ</sequence>
<proteinExistence type="predicted"/>
<feature type="transmembrane region" description="Helical" evidence="2">
    <location>
        <begin position="313"/>
        <end position="334"/>
    </location>
</feature>
<evidence type="ECO:0000256" key="2">
    <source>
        <dbReference type="SAM" id="Phobius"/>
    </source>
</evidence>
<accession>A0A520KKZ2</accession>
<dbReference type="EMBL" id="RXII01000063">
    <property type="protein sequence ID" value="RZN61919.1"/>
    <property type="molecule type" value="Genomic_DNA"/>
</dbReference>
<evidence type="ECO:0000313" key="3">
    <source>
        <dbReference type="EMBL" id="RZN61919.1"/>
    </source>
</evidence>
<comment type="caution">
    <text evidence="3">The sequence shown here is derived from an EMBL/GenBank/DDBJ whole genome shotgun (WGS) entry which is preliminary data.</text>
</comment>
<evidence type="ECO:0000256" key="1">
    <source>
        <dbReference type="SAM" id="Coils"/>
    </source>
</evidence>
<reference evidence="3 4" key="1">
    <citation type="journal article" date="2019" name="Nat. Microbiol.">
        <title>Wide diversity of methane and short-chain alkane metabolisms in uncultured archaea.</title>
        <authorList>
            <person name="Borrel G."/>
            <person name="Adam P.S."/>
            <person name="McKay L.J."/>
            <person name="Chen L.X."/>
            <person name="Sierra-Garcia I.N."/>
            <person name="Sieber C.M."/>
            <person name="Letourneur Q."/>
            <person name="Ghozlane A."/>
            <person name="Andersen G.L."/>
            <person name="Li W.J."/>
            <person name="Hallam S.J."/>
            <person name="Muyzer G."/>
            <person name="de Oliveira V.M."/>
            <person name="Inskeep W.P."/>
            <person name="Banfield J.F."/>
            <person name="Gribaldo S."/>
        </authorList>
    </citation>
    <scope>NUCLEOTIDE SEQUENCE [LARGE SCALE GENOMIC DNA]</scope>
    <source>
        <strain evidence="3">NM4</strain>
    </source>
</reference>
<gene>
    <name evidence="3" type="ORF">EF810_04040</name>
</gene>